<organism evidence="2 3">
    <name type="scientific">Archangium lansingense</name>
    <dbReference type="NCBI Taxonomy" id="2995310"/>
    <lineage>
        <taxon>Bacteria</taxon>
        <taxon>Pseudomonadati</taxon>
        <taxon>Myxococcota</taxon>
        <taxon>Myxococcia</taxon>
        <taxon>Myxococcales</taxon>
        <taxon>Cystobacterineae</taxon>
        <taxon>Archangiaceae</taxon>
        <taxon>Archangium</taxon>
    </lineage>
</organism>
<name>A0ABT4APH9_9BACT</name>
<feature type="domain" description="DUF4365" evidence="1">
    <location>
        <begin position="8"/>
        <end position="158"/>
    </location>
</feature>
<dbReference type="Pfam" id="PF14280">
    <property type="entry name" value="DUF4365"/>
    <property type="match status" value="1"/>
</dbReference>
<accession>A0ABT4APH9</accession>
<gene>
    <name evidence="2" type="ORF">OV287_54965</name>
</gene>
<protein>
    <submittedName>
        <fullName evidence="2">DUF4365 domain-containing protein</fullName>
    </submittedName>
</protein>
<keyword evidence="3" id="KW-1185">Reference proteome</keyword>
<dbReference type="Proteomes" id="UP001207654">
    <property type="component" value="Unassembled WGS sequence"/>
</dbReference>
<proteinExistence type="predicted"/>
<dbReference type="InterPro" id="IPR025375">
    <property type="entry name" value="DUF4365"/>
</dbReference>
<dbReference type="EMBL" id="JAPNKA010000001">
    <property type="protein sequence ID" value="MCY1083575.1"/>
    <property type="molecule type" value="Genomic_DNA"/>
</dbReference>
<evidence type="ECO:0000259" key="1">
    <source>
        <dbReference type="Pfam" id="PF14280"/>
    </source>
</evidence>
<sequence>MDINQRKEKFGEAYLRAVAAVAGFTLYRPEVDDDSVDWGIAARGTEVLRRRPRVEVQLKCTSAQVLREDGVYFSLGLRNYDQLRETNLLVPRVLLVVRLSTGLDDWLAQSEQELALRHCAYWVSLRGHGPTTNLGTITVVLPRLQVLSPGALQRMMERIDRGEAP</sequence>
<dbReference type="RefSeq" id="WP_267542099.1">
    <property type="nucleotide sequence ID" value="NZ_JAPNKA010000001.1"/>
</dbReference>
<evidence type="ECO:0000313" key="2">
    <source>
        <dbReference type="EMBL" id="MCY1083575.1"/>
    </source>
</evidence>
<reference evidence="2 3" key="1">
    <citation type="submission" date="2022-11" db="EMBL/GenBank/DDBJ databases">
        <title>Minimal conservation of predation-associated metabolite biosynthetic gene clusters underscores biosynthetic potential of Myxococcota including descriptions for ten novel species: Archangium lansinium sp. nov., Myxococcus landrumus sp. nov., Nannocystis bai.</title>
        <authorList>
            <person name="Ahearne A."/>
            <person name="Stevens C."/>
            <person name="Phillips K."/>
        </authorList>
    </citation>
    <scope>NUCLEOTIDE SEQUENCE [LARGE SCALE GENOMIC DNA]</scope>
    <source>
        <strain evidence="2 3">MIWBW</strain>
    </source>
</reference>
<evidence type="ECO:0000313" key="3">
    <source>
        <dbReference type="Proteomes" id="UP001207654"/>
    </source>
</evidence>
<comment type="caution">
    <text evidence="2">The sequence shown here is derived from an EMBL/GenBank/DDBJ whole genome shotgun (WGS) entry which is preliminary data.</text>
</comment>